<dbReference type="PANTHER" id="PTHR43628:SF1">
    <property type="entry name" value="CHITIN SYNTHASE REGULATORY FACTOR 2-RELATED"/>
    <property type="match status" value="1"/>
</dbReference>
<dbReference type="EMBL" id="AUXX01000042">
    <property type="protein sequence ID" value="KZN62193.1"/>
    <property type="molecule type" value="Genomic_DNA"/>
</dbReference>
<evidence type="ECO:0000313" key="1">
    <source>
        <dbReference type="EMBL" id="KZN62193.1"/>
    </source>
</evidence>
<dbReference type="SUPFAM" id="SSF81901">
    <property type="entry name" value="HCP-like"/>
    <property type="match status" value="1"/>
</dbReference>
<dbReference type="Pfam" id="PF08238">
    <property type="entry name" value="Sel1"/>
    <property type="match status" value="7"/>
</dbReference>
<dbReference type="InterPro" id="IPR006597">
    <property type="entry name" value="Sel1-like"/>
</dbReference>
<dbReference type="RefSeq" id="WP_063382348.1">
    <property type="nucleotide sequence ID" value="NZ_AUXX01000042.1"/>
</dbReference>
<reference evidence="1 2" key="1">
    <citation type="submission" date="2013-07" db="EMBL/GenBank/DDBJ databases">
        <title>Comparative Genomic and Metabolomic Analysis of Twelve Strains of Pseudoalteromonas luteoviolacea.</title>
        <authorList>
            <person name="Vynne N.G."/>
            <person name="Mansson M."/>
            <person name="Gram L."/>
        </authorList>
    </citation>
    <scope>NUCLEOTIDE SEQUENCE [LARGE SCALE GENOMIC DNA]</scope>
    <source>
        <strain evidence="1 2">S4060-1</strain>
    </source>
</reference>
<dbReference type="Proteomes" id="UP000076661">
    <property type="component" value="Unassembled WGS sequence"/>
</dbReference>
<name>A0A161YL87_9GAMM</name>
<comment type="caution">
    <text evidence="1">The sequence shown here is derived from an EMBL/GenBank/DDBJ whole genome shotgun (WGS) entry which is preliminary data.</text>
</comment>
<evidence type="ECO:0008006" key="3">
    <source>
        <dbReference type="Google" id="ProtNLM"/>
    </source>
</evidence>
<dbReference type="SMART" id="SM00671">
    <property type="entry name" value="SEL1"/>
    <property type="match status" value="6"/>
</dbReference>
<dbReference type="AlphaFoldDB" id="A0A161YL87"/>
<dbReference type="PANTHER" id="PTHR43628">
    <property type="entry name" value="ACTIVATOR OF C KINASE PROTEIN 1-RELATED"/>
    <property type="match status" value="1"/>
</dbReference>
<accession>A0A161YL87</accession>
<dbReference type="InterPro" id="IPR052945">
    <property type="entry name" value="Mitotic_Regulator"/>
</dbReference>
<proteinExistence type="predicted"/>
<dbReference type="Gene3D" id="1.25.40.10">
    <property type="entry name" value="Tetratricopeptide repeat domain"/>
    <property type="match status" value="2"/>
</dbReference>
<sequence>MSYSSEESHSLKLKTVEELKSANSDYSNLVMGIYYEFGYIVEQNFNKAKSHYERSKHPFSFLRLGFLYNSGYGVRTDFRKAGQYYRRSKEFYYKEVPEFLLVLEKTYKNNTHSDVLYTNYMQDEGVWSCDFATSRLEELSSTGNVWALYQLGHAYASSSGVECRVTDNSKAKNYYHRAANQGHPQSMNNLSATLEDLRGNLLANRPLLEESVFWLRKAADTGVVLSQINLGLEYMQLTGRLNHDPNKGLYWLTEAQKQGSSRAKFLLGLSYLTVPEVVNTEKGIGYLLEAADAGECQADYELSRYYLFNEDNVLSQYLWFLNTDLKKAKNHFKKSIESGCQDFENLASKFH</sequence>
<gene>
    <name evidence="1" type="ORF">N478_25615</name>
</gene>
<organism evidence="1 2">
    <name type="scientific">Pseudoalteromonas luteoviolacea S4060-1</name>
    <dbReference type="NCBI Taxonomy" id="1365257"/>
    <lineage>
        <taxon>Bacteria</taxon>
        <taxon>Pseudomonadati</taxon>
        <taxon>Pseudomonadota</taxon>
        <taxon>Gammaproteobacteria</taxon>
        <taxon>Alteromonadales</taxon>
        <taxon>Pseudoalteromonadaceae</taxon>
        <taxon>Pseudoalteromonas</taxon>
    </lineage>
</organism>
<evidence type="ECO:0000313" key="2">
    <source>
        <dbReference type="Proteomes" id="UP000076661"/>
    </source>
</evidence>
<dbReference type="InterPro" id="IPR011990">
    <property type="entry name" value="TPR-like_helical_dom_sf"/>
</dbReference>
<protein>
    <recommendedName>
        <fullName evidence="3">Sel1 repeat family protein</fullName>
    </recommendedName>
</protein>
<dbReference type="PATRIC" id="fig|1365257.3.peg.4041"/>